<dbReference type="Pfam" id="PF18759">
    <property type="entry name" value="Plavaka"/>
    <property type="match status" value="1"/>
</dbReference>
<dbReference type="AlphaFoldDB" id="F8Q4J9"/>
<dbReference type="Proteomes" id="UP000008063">
    <property type="component" value="Unassembled WGS sequence"/>
</dbReference>
<accession>F8Q4J9</accession>
<sequence length="152" mass="17388">MSGSFEVWFCSLHTIVKNILSNPEFVGQFNYGPVCKYNSTGKQKYQHFMSIPNTYGSMFVPIILQSNKTTILVATGQNEIYPINISIWNVHNSVCRAHRNAVSLLGFLLTPKTAKKYVNDTKFQNFRWQLFHCSTSHITQEHPKLCGVQMPI</sequence>
<name>F8Q4J9_SERL3</name>
<dbReference type="HOGENOM" id="CLU_006344_13_2_1"/>
<dbReference type="InParanoid" id="F8Q4J9"/>
<dbReference type="STRING" id="936435.F8Q4J9"/>
<protein>
    <submittedName>
        <fullName evidence="1">Uncharacterized protein</fullName>
    </submittedName>
</protein>
<gene>
    <name evidence="1" type="ORF">SERLA73DRAFT_58611</name>
</gene>
<reference evidence="2" key="1">
    <citation type="journal article" date="2011" name="Science">
        <title>The plant cell wall-decomposing machinery underlies the functional diversity of forest fungi.</title>
        <authorList>
            <person name="Eastwood D.C."/>
            <person name="Floudas D."/>
            <person name="Binder M."/>
            <person name="Majcherczyk A."/>
            <person name="Schneider P."/>
            <person name="Aerts A."/>
            <person name="Asiegbu F.O."/>
            <person name="Baker S.E."/>
            <person name="Barry K."/>
            <person name="Bendiksby M."/>
            <person name="Blumentritt M."/>
            <person name="Coutinho P.M."/>
            <person name="Cullen D."/>
            <person name="de Vries R.P."/>
            <person name="Gathman A."/>
            <person name="Goodell B."/>
            <person name="Henrissat B."/>
            <person name="Ihrmark K."/>
            <person name="Kauserud H."/>
            <person name="Kohler A."/>
            <person name="LaButti K."/>
            <person name="Lapidus A."/>
            <person name="Lavin J.L."/>
            <person name="Lee Y.-H."/>
            <person name="Lindquist E."/>
            <person name="Lilly W."/>
            <person name="Lucas S."/>
            <person name="Morin E."/>
            <person name="Murat C."/>
            <person name="Oguiza J.A."/>
            <person name="Park J."/>
            <person name="Pisabarro A.G."/>
            <person name="Riley R."/>
            <person name="Rosling A."/>
            <person name="Salamov A."/>
            <person name="Schmidt O."/>
            <person name="Schmutz J."/>
            <person name="Skrede I."/>
            <person name="Stenlid J."/>
            <person name="Wiebenga A."/>
            <person name="Xie X."/>
            <person name="Kuees U."/>
            <person name="Hibbett D.S."/>
            <person name="Hoffmeister D."/>
            <person name="Hoegberg N."/>
            <person name="Martin F."/>
            <person name="Grigoriev I.V."/>
            <person name="Watkinson S.C."/>
        </authorList>
    </citation>
    <scope>NUCLEOTIDE SEQUENCE [LARGE SCALE GENOMIC DNA]</scope>
    <source>
        <strain evidence="2">strain S7.3</strain>
    </source>
</reference>
<evidence type="ECO:0000313" key="1">
    <source>
        <dbReference type="EMBL" id="EGN97054.1"/>
    </source>
</evidence>
<dbReference type="EMBL" id="GL945483">
    <property type="protein sequence ID" value="EGN97054.1"/>
    <property type="molecule type" value="Genomic_DNA"/>
</dbReference>
<evidence type="ECO:0000313" key="2">
    <source>
        <dbReference type="Proteomes" id="UP000008063"/>
    </source>
</evidence>
<dbReference type="InterPro" id="IPR041078">
    <property type="entry name" value="Plavaka"/>
</dbReference>
<dbReference type="OrthoDB" id="3199698at2759"/>
<proteinExistence type="predicted"/>
<keyword evidence="2" id="KW-1185">Reference proteome</keyword>
<organism evidence="2">
    <name type="scientific">Serpula lacrymans var. lacrymans (strain S7.3)</name>
    <name type="common">Dry rot fungus</name>
    <dbReference type="NCBI Taxonomy" id="936435"/>
    <lineage>
        <taxon>Eukaryota</taxon>
        <taxon>Fungi</taxon>
        <taxon>Dikarya</taxon>
        <taxon>Basidiomycota</taxon>
        <taxon>Agaricomycotina</taxon>
        <taxon>Agaricomycetes</taxon>
        <taxon>Agaricomycetidae</taxon>
        <taxon>Boletales</taxon>
        <taxon>Coniophorineae</taxon>
        <taxon>Serpulaceae</taxon>
        <taxon>Serpula</taxon>
    </lineage>
</organism>